<dbReference type="GO" id="GO:0006362">
    <property type="term" value="P:transcription elongation by RNA polymerase I"/>
    <property type="evidence" value="ECO:0007669"/>
    <property type="project" value="TreeGrafter"/>
</dbReference>
<keyword evidence="2" id="KW-0240">DNA-directed RNA polymerase</keyword>
<evidence type="ECO:0000256" key="3">
    <source>
        <dbReference type="ARBA" id="ARBA00023163"/>
    </source>
</evidence>
<dbReference type="Proteomes" id="UP000663826">
    <property type="component" value="Unassembled WGS sequence"/>
</dbReference>
<keyword evidence="3" id="KW-0804">Transcription</keyword>
<sequence length="369" mass="40621">MPVSTPRPSKRKHADGERSASKKTKEERRAEKRAKRDAESIALSPQPKPKPTAKSKSEQPVAVPSSSETEFKLVRARTGISLPPRFAGDPKRGIEEILDNLVMRYVPSLRGVLLSHKDYKFASQVAIMYAEGPYPTTRVEFDAGVWAPEVGMRITGRISLHATDHIGLLVHRTFNASIDRAHIPGGGEWEYVHGPVANDPEINTEERQGDEESGRWVNSQTGETLGGESGLVEFTVIGYTIANQMLSLHGSLQPDPFDPEYYTIRQTAVQLPESTQADEDRMEEGTEDDAEVEEEELAAPRGSKRRVVNILPVAPELTETETAPPKKKKKKSVVEGDASVAVLEAAANTAEQEGKKKRKKKRAENGVDA</sequence>
<proteinExistence type="predicted"/>
<evidence type="ECO:0000256" key="5">
    <source>
        <dbReference type="SAM" id="MobiDB-lite"/>
    </source>
</evidence>
<keyword evidence="4" id="KW-0539">Nucleus</keyword>
<dbReference type="Gene3D" id="3.30.1490.120">
    <property type="entry name" value="RNA polymerase Rpb7-like, N-terminal domain"/>
    <property type="match status" value="1"/>
</dbReference>
<dbReference type="EMBL" id="CAJMWQ010000415">
    <property type="protein sequence ID" value="CAE6357277.1"/>
    <property type="molecule type" value="Genomic_DNA"/>
</dbReference>
<dbReference type="InterPro" id="IPR036898">
    <property type="entry name" value="RNA_pol_Rpb7-like_N_sf"/>
</dbReference>
<evidence type="ECO:0000313" key="7">
    <source>
        <dbReference type="EMBL" id="CAE6357277.1"/>
    </source>
</evidence>
<evidence type="ECO:0000256" key="1">
    <source>
        <dbReference type="ARBA" id="ARBA00004123"/>
    </source>
</evidence>
<evidence type="ECO:0000256" key="2">
    <source>
        <dbReference type="ARBA" id="ARBA00022478"/>
    </source>
</evidence>
<dbReference type="PANTHER" id="PTHR12709:SF5">
    <property type="entry name" value="DNA-DIRECTED RNA POLYMERASE I SUBUNIT RPA43"/>
    <property type="match status" value="1"/>
</dbReference>
<comment type="caution">
    <text evidence="7">The sequence shown here is derived from an EMBL/GenBank/DDBJ whole genome shotgun (WGS) entry which is preliminary data.</text>
</comment>
<protein>
    <recommendedName>
        <fullName evidence="6">RPA43 OB domain-containing protein</fullName>
    </recommendedName>
</protein>
<feature type="region of interest" description="Disordered" evidence="5">
    <location>
        <begin position="1"/>
        <end position="69"/>
    </location>
</feature>
<accession>A0A8H2WB12</accession>
<feature type="region of interest" description="Disordered" evidence="5">
    <location>
        <begin position="270"/>
        <end position="369"/>
    </location>
</feature>
<evidence type="ECO:0000256" key="4">
    <source>
        <dbReference type="ARBA" id="ARBA00023242"/>
    </source>
</evidence>
<feature type="region of interest" description="Disordered" evidence="5">
    <location>
        <begin position="199"/>
        <end position="224"/>
    </location>
</feature>
<dbReference type="InterPro" id="IPR041178">
    <property type="entry name" value="RPA43_OB"/>
</dbReference>
<reference evidence="7" key="1">
    <citation type="submission" date="2021-01" db="EMBL/GenBank/DDBJ databases">
        <authorList>
            <person name="Kaushik A."/>
        </authorList>
    </citation>
    <scope>NUCLEOTIDE SEQUENCE</scope>
    <source>
        <strain evidence="7">AG1-1B</strain>
    </source>
</reference>
<feature type="compositionally biased region" description="Acidic residues" evidence="5">
    <location>
        <begin position="276"/>
        <end position="297"/>
    </location>
</feature>
<gene>
    <name evidence="7" type="ORF">RDB_LOCUS9844</name>
</gene>
<evidence type="ECO:0000259" key="6">
    <source>
        <dbReference type="Pfam" id="PF17875"/>
    </source>
</evidence>
<feature type="domain" description="RPA43 OB" evidence="6">
    <location>
        <begin position="148"/>
        <end position="253"/>
    </location>
</feature>
<feature type="compositionally biased region" description="Basic and acidic residues" evidence="5">
    <location>
        <begin position="14"/>
        <end position="39"/>
    </location>
</feature>
<comment type="subcellular location">
    <subcellularLocation>
        <location evidence="1">Nucleus</location>
    </subcellularLocation>
</comment>
<dbReference type="GO" id="GO:0006352">
    <property type="term" value="P:DNA-templated transcription initiation"/>
    <property type="evidence" value="ECO:0007669"/>
    <property type="project" value="InterPro"/>
</dbReference>
<organism evidence="7 8">
    <name type="scientific">Rhizoctonia solani</name>
    <dbReference type="NCBI Taxonomy" id="456999"/>
    <lineage>
        <taxon>Eukaryota</taxon>
        <taxon>Fungi</taxon>
        <taxon>Dikarya</taxon>
        <taxon>Basidiomycota</taxon>
        <taxon>Agaricomycotina</taxon>
        <taxon>Agaricomycetes</taxon>
        <taxon>Cantharellales</taxon>
        <taxon>Ceratobasidiaceae</taxon>
        <taxon>Rhizoctonia</taxon>
    </lineage>
</organism>
<dbReference type="GO" id="GO:0005736">
    <property type="term" value="C:RNA polymerase I complex"/>
    <property type="evidence" value="ECO:0007669"/>
    <property type="project" value="TreeGrafter"/>
</dbReference>
<dbReference type="PANTHER" id="PTHR12709">
    <property type="entry name" value="DNA-DIRECTED RNA POLYMERASE II, III"/>
    <property type="match status" value="1"/>
</dbReference>
<dbReference type="Pfam" id="PF17875">
    <property type="entry name" value="RPA43_OB"/>
    <property type="match status" value="1"/>
</dbReference>
<dbReference type="AlphaFoldDB" id="A0A8H2WB12"/>
<dbReference type="Gene3D" id="2.40.50.1060">
    <property type="match status" value="1"/>
</dbReference>
<evidence type="ECO:0000313" key="8">
    <source>
        <dbReference type="Proteomes" id="UP000663826"/>
    </source>
</evidence>
<name>A0A8H2WB12_9AGAM</name>
<dbReference type="InterPro" id="IPR045113">
    <property type="entry name" value="Rpb7-like"/>
</dbReference>
<feature type="compositionally biased region" description="Basic and acidic residues" evidence="5">
    <location>
        <begin position="204"/>
        <end position="214"/>
    </location>
</feature>